<protein>
    <submittedName>
        <fullName evidence="2">Uncharacterized protein</fullName>
    </submittedName>
</protein>
<evidence type="ECO:0000313" key="3">
    <source>
        <dbReference type="Proteomes" id="UP000722125"/>
    </source>
</evidence>
<keyword evidence="3" id="KW-1185">Reference proteome</keyword>
<dbReference type="Proteomes" id="UP000722125">
    <property type="component" value="Unassembled WGS sequence"/>
</dbReference>
<feature type="region of interest" description="Disordered" evidence="1">
    <location>
        <begin position="104"/>
        <end position="135"/>
    </location>
</feature>
<comment type="caution">
    <text evidence="2">The sequence shown here is derived from an EMBL/GenBank/DDBJ whole genome shotgun (WGS) entry which is preliminary data.</text>
</comment>
<name>A0ABS5U246_9CELL</name>
<gene>
    <name evidence="2" type="ORF">KIN34_14375</name>
</gene>
<proteinExistence type="predicted"/>
<reference evidence="2 3" key="1">
    <citation type="submission" date="2021-05" db="EMBL/GenBank/DDBJ databases">
        <title>Description of Cellulomonas sp. DKR-3 sp. nov.</title>
        <authorList>
            <person name="Dahal R.H."/>
            <person name="Chaudhary D.K."/>
        </authorList>
    </citation>
    <scope>NUCLEOTIDE SEQUENCE [LARGE SCALE GENOMIC DNA]</scope>
    <source>
        <strain evidence="2 3">DKR-3</strain>
    </source>
</reference>
<sequence length="301" mass="31832">MRAQNAFRAAHPGQPLPDALGDARTVAMQHARWQVARQDARLAHQELADAQRLGADDATVAALVEARDGALSRALAAQEELTGIWQERAATRAEHLALHGPQVLADQPDDVPAGPVRTDQWHPKTGRHKITGTRFDEGGYDRAGFHRATRRDALGFHVATGTQWGPDGRNADGQHYADLGLTSAQVTGADADGVLAGTVALAPAPKRTSAARAIADAKRAEKADKPQATVAKAAEVAEPTVALAPAVKRLALYREWNGPDELLAGEQVADVLGTDGEGVAALERTGQLSAAIDEDARGRWP</sequence>
<evidence type="ECO:0000256" key="1">
    <source>
        <dbReference type="SAM" id="MobiDB-lite"/>
    </source>
</evidence>
<dbReference type="RefSeq" id="WP_214352447.1">
    <property type="nucleotide sequence ID" value="NZ_JAHBOH010000002.1"/>
</dbReference>
<organism evidence="2 3">
    <name type="scientific">Cellulomonas fulva</name>
    <dbReference type="NCBI Taxonomy" id="2835530"/>
    <lineage>
        <taxon>Bacteria</taxon>
        <taxon>Bacillati</taxon>
        <taxon>Actinomycetota</taxon>
        <taxon>Actinomycetes</taxon>
        <taxon>Micrococcales</taxon>
        <taxon>Cellulomonadaceae</taxon>
        <taxon>Cellulomonas</taxon>
    </lineage>
</organism>
<evidence type="ECO:0000313" key="2">
    <source>
        <dbReference type="EMBL" id="MBT0995469.1"/>
    </source>
</evidence>
<accession>A0ABS5U246</accession>
<dbReference type="EMBL" id="JAHBOH010000002">
    <property type="protein sequence ID" value="MBT0995469.1"/>
    <property type="molecule type" value="Genomic_DNA"/>
</dbReference>